<dbReference type="InterPro" id="IPR050447">
    <property type="entry name" value="Erg6_SMT_methyltransf"/>
</dbReference>
<feature type="domain" description="Methyltransferase" evidence="1">
    <location>
        <begin position="55"/>
        <end position="142"/>
    </location>
</feature>
<dbReference type="PANTHER" id="PTHR44068:SF11">
    <property type="entry name" value="GERANYL DIPHOSPHATE 2-C-METHYLTRANSFERASE"/>
    <property type="match status" value="1"/>
</dbReference>
<dbReference type="Gene3D" id="3.40.50.150">
    <property type="entry name" value="Vaccinia Virus protein VP39"/>
    <property type="match status" value="1"/>
</dbReference>
<dbReference type="CDD" id="cd02440">
    <property type="entry name" value="AdoMet_MTases"/>
    <property type="match status" value="1"/>
</dbReference>
<evidence type="ECO:0000259" key="1">
    <source>
        <dbReference type="Pfam" id="PF13649"/>
    </source>
</evidence>
<name>A0A382YNJ4_9ZZZZ</name>
<dbReference type="AlphaFoldDB" id="A0A382YNJ4"/>
<accession>A0A382YNJ4</accession>
<protein>
    <recommendedName>
        <fullName evidence="1">Methyltransferase domain-containing protein</fullName>
    </recommendedName>
</protein>
<dbReference type="EMBL" id="UINC01177129">
    <property type="protein sequence ID" value="SVD84591.1"/>
    <property type="molecule type" value="Genomic_DNA"/>
</dbReference>
<gene>
    <name evidence="2" type="ORF">METZ01_LOCUS437445</name>
</gene>
<dbReference type="PANTHER" id="PTHR44068">
    <property type="entry name" value="ZGC:194242"/>
    <property type="match status" value="1"/>
</dbReference>
<dbReference type="InterPro" id="IPR029063">
    <property type="entry name" value="SAM-dependent_MTases_sf"/>
</dbReference>
<dbReference type="Pfam" id="PF13649">
    <property type="entry name" value="Methyltransf_25"/>
    <property type="match status" value="1"/>
</dbReference>
<proteinExistence type="predicted"/>
<dbReference type="SUPFAM" id="SSF53335">
    <property type="entry name" value="S-adenosyl-L-methionine-dependent methyltransferases"/>
    <property type="match status" value="1"/>
</dbReference>
<evidence type="ECO:0000313" key="2">
    <source>
        <dbReference type="EMBL" id="SVD84591.1"/>
    </source>
</evidence>
<reference evidence="2" key="1">
    <citation type="submission" date="2018-05" db="EMBL/GenBank/DDBJ databases">
        <authorList>
            <person name="Lanie J.A."/>
            <person name="Ng W.-L."/>
            <person name="Kazmierczak K.M."/>
            <person name="Andrzejewski T.M."/>
            <person name="Davidsen T.M."/>
            <person name="Wayne K.J."/>
            <person name="Tettelin H."/>
            <person name="Glass J.I."/>
            <person name="Rusch D."/>
            <person name="Podicherti R."/>
            <person name="Tsui H.-C.T."/>
            <person name="Winkler M.E."/>
        </authorList>
    </citation>
    <scope>NUCLEOTIDE SEQUENCE</scope>
</reference>
<sequence>MKKLPVNKTQRLQKWFEKQKQWDNASYGEFMHLGANQTIFRIALQDETITTDSLILDIACAIGGNARWLASLNGCKVYGIDIDQDALDAANDLAEIEKISHLCEFTKAKANNLPYPDSMFDFIISTDIFDPEEVKRVLKPGGKFLTLVLIDEQDISPSSLAVSWSLKIESEINVTDLALAFHRAKESEAKLLYQANLIAGREMIEIINAGIKPYTKGGQHYMLKLSS</sequence>
<organism evidence="2">
    <name type="scientific">marine metagenome</name>
    <dbReference type="NCBI Taxonomy" id="408172"/>
    <lineage>
        <taxon>unclassified sequences</taxon>
        <taxon>metagenomes</taxon>
        <taxon>ecological metagenomes</taxon>
    </lineage>
</organism>
<dbReference type="InterPro" id="IPR041698">
    <property type="entry name" value="Methyltransf_25"/>
</dbReference>